<evidence type="ECO:0000313" key="16">
    <source>
        <dbReference type="Proteomes" id="UP001163046"/>
    </source>
</evidence>
<evidence type="ECO:0000256" key="11">
    <source>
        <dbReference type="ARBA" id="ARBA00023303"/>
    </source>
</evidence>
<feature type="repeat" description="ANK" evidence="12">
    <location>
        <begin position="289"/>
        <end position="321"/>
    </location>
</feature>
<dbReference type="InterPro" id="IPR002110">
    <property type="entry name" value="Ankyrin_rpt"/>
</dbReference>
<keyword evidence="2" id="KW-0813">Transport</keyword>
<evidence type="ECO:0000256" key="6">
    <source>
        <dbReference type="ARBA" id="ARBA00022989"/>
    </source>
</evidence>
<sequence length="1072" mass="119844">MNIDFAPSPSLSSPGDDENSPNGICFEWPAFSCKTNDLFEAAANGQVEDIQTYLSTTKNKADILDQHGASALHHAARMNRVQVIDFMLKAGASVDVYSRGGLTPLHVAARSNALEALDNLLKKGAKPNVASSSKSRTPLHVAAQFGHKQIIERLLNVKNLDIDATDQQGMTALHLAISRGYEDICTDLIDNGASINMTTKEGLSCLHLAADAGNTEIVSLVIQTALRTVLKCLVTAMQSTKNVPEFNRFINQRDADQNSALHLGVQTGQVSMCKVLLQHGADINIQNKHLQTPLHVASIGKNKDILELLIKQGAQTNTKDFKQSTPLHSAASFGNLECVKVLLKNFASIDSKEVDAMTPFLCAVAAGHTNCAKLLLESGADITARDKYQRCCIHLAVENDKEDVLKMLLERYGSGLTNVPDIRERTALHYAALSTNTRLLDILLEKKANCLLRDGAGKTPLHIAAETGKARHVESLAKGSLACVCQKDPDDRTPLHFAALNGKEELCSVLIQMGAEVDSSDVYGWTPLLFAAKTGATGLIQMFLECNANIDHQDQTGNTALLIASARGHVDAVRILLDRQASLKPDENGLNCLDVAIENQKGDVVMAIIKNARWREVLSAKSPDGHNRMGKLIQLFPDAAKSVMDRCIQRSLPQRSIKYDFSLLDPGPDDQSGPNEEPFFGLVVMVKHKQKDLLVHGLCRKLLKIKWRSYGWFVYWTNLVIYALYLFLMTYFMLTKRKQTVLKRKHDNDDDDKTMFEHKNTFNKIIPYLILVFASFHLVKELYQIVVQRVAYFKQLTNLLEWVLYVSSIIFILPYVSNSFASLQGDPRVTWQIGTVAVFLGYMNLILFVQTLDSVGIYVTMFFQVAITVLKTISLFLLFAIAFSVVFYILFREQDAFDSFWMTLAKVIVMTVGEESSFIFLCIFIFAMPIVLMNLLVGLAVGDIESVQKYAFLRNKGKFIDFVVGVERNFPKFITRRFHKPQLVVTGRYVEKKISSQKYYFEDVDLDNEEQRAGYEDEQRLEVLTKELLKAKKRQMLIIDKIRDQRNILLAVAAKAGVDTREEDDTSRDVSY</sequence>
<accession>A0A9W9ZRG0</accession>
<dbReference type="Pfam" id="PF12796">
    <property type="entry name" value="Ank_2"/>
    <property type="match status" value="5"/>
</dbReference>
<dbReference type="GO" id="GO:0005216">
    <property type="term" value="F:monoatomic ion channel activity"/>
    <property type="evidence" value="ECO:0007669"/>
    <property type="project" value="InterPro"/>
</dbReference>
<dbReference type="Pfam" id="PF00023">
    <property type="entry name" value="Ank"/>
    <property type="match status" value="2"/>
</dbReference>
<evidence type="ECO:0000256" key="3">
    <source>
        <dbReference type="ARBA" id="ARBA00022606"/>
    </source>
</evidence>
<keyword evidence="7 12" id="KW-0040">ANK repeat</keyword>
<keyword evidence="5" id="KW-0677">Repeat</keyword>
<feature type="repeat" description="ANK" evidence="12">
    <location>
        <begin position="322"/>
        <end position="354"/>
    </location>
</feature>
<feature type="transmembrane region" description="Helical" evidence="13">
    <location>
        <begin position="710"/>
        <end position="734"/>
    </location>
</feature>
<dbReference type="EMBL" id="MU825879">
    <property type="protein sequence ID" value="KAJ7385774.1"/>
    <property type="molecule type" value="Genomic_DNA"/>
</dbReference>
<evidence type="ECO:0000256" key="9">
    <source>
        <dbReference type="ARBA" id="ARBA00023136"/>
    </source>
</evidence>
<keyword evidence="16" id="KW-1185">Reference proteome</keyword>
<feature type="transmembrane region" description="Helical" evidence="13">
    <location>
        <begin position="861"/>
        <end position="891"/>
    </location>
</feature>
<feature type="repeat" description="ANK" evidence="12">
    <location>
        <begin position="256"/>
        <end position="288"/>
    </location>
</feature>
<feature type="repeat" description="ANK" evidence="12">
    <location>
        <begin position="490"/>
        <end position="522"/>
    </location>
</feature>
<dbReference type="Pfam" id="PF00520">
    <property type="entry name" value="Ion_trans"/>
    <property type="match status" value="1"/>
</dbReference>
<evidence type="ECO:0000256" key="8">
    <source>
        <dbReference type="ARBA" id="ARBA00023065"/>
    </source>
</evidence>
<keyword evidence="10" id="KW-0325">Glycoprotein</keyword>
<dbReference type="AlphaFoldDB" id="A0A9W9ZRG0"/>
<gene>
    <name evidence="15" type="ORF">OS493_013808</name>
</gene>
<organism evidence="15 16">
    <name type="scientific">Desmophyllum pertusum</name>
    <dbReference type="NCBI Taxonomy" id="174260"/>
    <lineage>
        <taxon>Eukaryota</taxon>
        <taxon>Metazoa</taxon>
        <taxon>Cnidaria</taxon>
        <taxon>Anthozoa</taxon>
        <taxon>Hexacorallia</taxon>
        <taxon>Scleractinia</taxon>
        <taxon>Caryophylliina</taxon>
        <taxon>Caryophylliidae</taxon>
        <taxon>Desmophyllum</taxon>
    </lineage>
</organism>
<comment type="caution">
    <text evidence="15">The sequence shown here is derived from an EMBL/GenBank/DDBJ whole genome shotgun (WGS) entry which is preliminary data.</text>
</comment>
<keyword evidence="4 13" id="KW-0812">Transmembrane</keyword>
<evidence type="ECO:0000256" key="12">
    <source>
        <dbReference type="PROSITE-ProRule" id="PRU00023"/>
    </source>
</evidence>
<keyword evidence="8" id="KW-0406">Ion transport</keyword>
<dbReference type="InterPro" id="IPR052076">
    <property type="entry name" value="TRP_cation_channel"/>
</dbReference>
<evidence type="ECO:0000256" key="5">
    <source>
        <dbReference type="ARBA" id="ARBA00022737"/>
    </source>
</evidence>
<proteinExistence type="predicted"/>
<feature type="transmembrane region" description="Helical" evidence="13">
    <location>
        <begin position="829"/>
        <end position="849"/>
    </location>
</feature>
<evidence type="ECO:0000256" key="4">
    <source>
        <dbReference type="ARBA" id="ARBA00022692"/>
    </source>
</evidence>
<feature type="transmembrane region" description="Helical" evidence="13">
    <location>
        <begin position="799"/>
        <end position="817"/>
    </location>
</feature>
<dbReference type="SMART" id="SM00248">
    <property type="entry name" value="ANK"/>
    <property type="match status" value="16"/>
</dbReference>
<dbReference type="GO" id="GO:1902495">
    <property type="term" value="C:transmembrane transporter complex"/>
    <property type="evidence" value="ECO:0007669"/>
    <property type="project" value="TreeGrafter"/>
</dbReference>
<feature type="repeat" description="ANK" evidence="12">
    <location>
        <begin position="100"/>
        <end position="132"/>
    </location>
</feature>
<dbReference type="InterPro" id="IPR005821">
    <property type="entry name" value="Ion_trans_dom"/>
</dbReference>
<reference evidence="15" key="1">
    <citation type="submission" date="2023-01" db="EMBL/GenBank/DDBJ databases">
        <title>Genome assembly of the deep-sea coral Lophelia pertusa.</title>
        <authorList>
            <person name="Herrera S."/>
            <person name="Cordes E."/>
        </authorList>
    </citation>
    <scope>NUCLEOTIDE SEQUENCE</scope>
    <source>
        <strain evidence="15">USNM1676648</strain>
        <tissue evidence="15">Polyp</tissue>
    </source>
</reference>
<keyword evidence="3" id="KW-0716">Sensory transduction</keyword>
<feature type="repeat" description="ANK" evidence="12">
    <location>
        <begin position="168"/>
        <end position="200"/>
    </location>
</feature>
<evidence type="ECO:0000256" key="1">
    <source>
        <dbReference type="ARBA" id="ARBA00004141"/>
    </source>
</evidence>
<feature type="transmembrane region" description="Helical" evidence="13">
    <location>
        <begin position="765"/>
        <end position="787"/>
    </location>
</feature>
<evidence type="ECO:0000256" key="2">
    <source>
        <dbReference type="ARBA" id="ARBA00022448"/>
    </source>
</evidence>
<protein>
    <recommendedName>
        <fullName evidence="14">Ion transport domain-containing protein</fullName>
    </recommendedName>
</protein>
<feature type="repeat" description="ANK" evidence="12">
    <location>
        <begin position="423"/>
        <end position="455"/>
    </location>
</feature>
<name>A0A9W9ZRG0_9CNID</name>
<keyword evidence="11" id="KW-0407">Ion channel</keyword>
<comment type="subcellular location">
    <subcellularLocation>
        <location evidence="1">Membrane</location>
        <topology evidence="1">Multi-pass membrane protein</topology>
    </subcellularLocation>
</comment>
<dbReference type="PROSITE" id="PS50088">
    <property type="entry name" value="ANK_REPEAT"/>
    <property type="match status" value="12"/>
</dbReference>
<feature type="repeat" description="ANK" evidence="12">
    <location>
        <begin position="134"/>
        <end position="167"/>
    </location>
</feature>
<evidence type="ECO:0000256" key="7">
    <source>
        <dbReference type="ARBA" id="ARBA00023043"/>
    </source>
</evidence>
<feature type="repeat" description="ANK" evidence="12">
    <location>
        <begin position="523"/>
        <end position="555"/>
    </location>
</feature>
<evidence type="ECO:0000256" key="13">
    <source>
        <dbReference type="SAM" id="Phobius"/>
    </source>
</evidence>
<evidence type="ECO:0000259" key="14">
    <source>
        <dbReference type="Pfam" id="PF00520"/>
    </source>
</evidence>
<dbReference type="PANTHER" id="PTHR47143:SF1">
    <property type="entry name" value="ION_TRANS DOMAIN-CONTAINING PROTEIN"/>
    <property type="match status" value="1"/>
</dbReference>
<feature type="repeat" description="ANK" evidence="12">
    <location>
        <begin position="355"/>
        <end position="387"/>
    </location>
</feature>
<dbReference type="PANTHER" id="PTHR47143">
    <property type="entry name" value="TRANSIENT RECEPTOR POTENTIAL CATION CHANNEL PROTEIN PAINLESS"/>
    <property type="match status" value="1"/>
</dbReference>
<dbReference type="InterPro" id="IPR036770">
    <property type="entry name" value="Ankyrin_rpt-contain_sf"/>
</dbReference>
<feature type="repeat" description="ANK" evidence="12">
    <location>
        <begin position="556"/>
        <end position="588"/>
    </location>
</feature>
<keyword evidence="6 13" id="KW-1133">Transmembrane helix</keyword>
<dbReference type="SUPFAM" id="SSF48403">
    <property type="entry name" value="Ankyrin repeat"/>
    <property type="match status" value="2"/>
</dbReference>
<dbReference type="Gene3D" id="1.25.40.20">
    <property type="entry name" value="Ankyrin repeat-containing domain"/>
    <property type="match status" value="6"/>
</dbReference>
<dbReference type="PROSITE" id="PS50297">
    <property type="entry name" value="ANK_REP_REGION"/>
    <property type="match status" value="12"/>
</dbReference>
<evidence type="ECO:0000256" key="10">
    <source>
        <dbReference type="ARBA" id="ARBA00023180"/>
    </source>
</evidence>
<feature type="transmembrane region" description="Helical" evidence="13">
    <location>
        <begin position="918"/>
        <end position="941"/>
    </location>
</feature>
<dbReference type="Proteomes" id="UP001163046">
    <property type="component" value="Unassembled WGS sequence"/>
</dbReference>
<dbReference type="PRINTS" id="PR01415">
    <property type="entry name" value="ANKYRIN"/>
</dbReference>
<dbReference type="OrthoDB" id="1661883at2759"/>
<feature type="domain" description="Ion transport" evidence="14">
    <location>
        <begin position="721"/>
        <end position="950"/>
    </location>
</feature>
<feature type="repeat" description="ANK" evidence="12">
    <location>
        <begin position="67"/>
        <end position="99"/>
    </location>
</feature>
<evidence type="ECO:0000313" key="15">
    <source>
        <dbReference type="EMBL" id="KAJ7385774.1"/>
    </source>
</evidence>
<keyword evidence="9 13" id="KW-0472">Membrane</keyword>